<reference evidence="4 5" key="1">
    <citation type="submission" date="2010-06" db="EMBL/GenBank/DDBJ databases">
        <title>Complete sequence chromosome of Methanohalobium evestigatum Z-7303.</title>
        <authorList>
            <consortium name="US DOE Joint Genome Institute"/>
            <person name="Lucas S."/>
            <person name="Copeland A."/>
            <person name="Lapidus A."/>
            <person name="Cheng J.-F."/>
            <person name="Bruce D."/>
            <person name="Goodwin L."/>
            <person name="Pitluck S."/>
            <person name="Saunders E."/>
            <person name="Detter J.C."/>
            <person name="Han C."/>
            <person name="Tapia R."/>
            <person name="Land M."/>
            <person name="Hauser L."/>
            <person name="Kyrpides N."/>
            <person name="Mikhailova N."/>
            <person name="Sieprawska-Lupa M."/>
            <person name="Whitman W.B."/>
            <person name="Anderson I."/>
            <person name="Woyke T."/>
        </authorList>
    </citation>
    <scope>NUCLEOTIDE SEQUENCE [LARGE SCALE GENOMIC DNA]</scope>
    <source>
        <strain evidence="5">ATCC BAA-1072 / DSM 3721 / NBRC 107634 / OCM 161 / Z-7303</strain>
    </source>
</reference>
<evidence type="ECO:0000259" key="2">
    <source>
        <dbReference type="Pfam" id="PF07705"/>
    </source>
</evidence>
<name>D7E8A7_METEZ</name>
<dbReference type="RefSeq" id="WP_013194017.1">
    <property type="nucleotide sequence ID" value="NC_014253.1"/>
</dbReference>
<dbReference type="Pfam" id="PF07752">
    <property type="entry name" value="S-layer"/>
    <property type="match status" value="2"/>
</dbReference>
<dbReference type="KEGG" id="mev:Metev_0537"/>
<keyword evidence="5" id="KW-1185">Reference proteome</keyword>
<keyword evidence="1" id="KW-0472">Membrane</keyword>
<keyword evidence="1" id="KW-1133">Transmembrane helix</keyword>
<evidence type="ECO:0000313" key="4">
    <source>
        <dbReference type="EMBL" id="ADI73449.1"/>
    </source>
</evidence>
<dbReference type="OrthoDB" id="240412at2157"/>
<dbReference type="InterPro" id="IPR013783">
    <property type="entry name" value="Ig-like_fold"/>
</dbReference>
<dbReference type="HOGENOM" id="CLU_006048_1_0_2"/>
<dbReference type="InterPro" id="IPR011635">
    <property type="entry name" value="CARDB"/>
</dbReference>
<dbReference type="Pfam" id="PF07705">
    <property type="entry name" value="CARDB"/>
    <property type="match status" value="1"/>
</dbReference>
<keyword evidence="1" id="KW-0812">Transmembrane</keyword>
<evidence type="ECO:0000259" key="3">
    <source>
        <dbReference type="Pfam" id="PF07752"/>
    </source>
</evidence>
<evidence type="ECO:0000313" key="5">
    <source>
        <dbReference type="Proteomes" id="UP000000391"/>
    </source>
</evidence>
<gene>
    <name evidence="4" type="ordered locus">Metev_0537</name>
</gene>
<dbReference type="Proteomes" id="UP000000391">
    <property type="component" value="Chromosome"/>
</dbReference>
<dbReference type="Gene3D" id="2.60.40.10">
    <property type="entry name" value="Immunoglobulins"/>
    <property type="match status" value="1"/>
</dbReference>
<dbReference type="GeneID" id="9346158"/>
<dbReference type="Gene3D" id="2.60.40.4190">
    <property type="match status" value="2"/>
</dbReference>
<proteinExistence type="predicted"/>
<evidence type="ECO:0000256" key="1">
    <source>
        <dbReference type="SAM" id="Phobius"/>
    </source>
</evidence>
<dbReference type="AlphaFoldDB" id="D7E8A7"/>
<dbReference type="NCBIfam" id="TIGR01567">
    <property type="entry name" value="S_layer_rel_Mac"/>
    <property type="match status" value="2"/>
</dbReference>
<dbReference type="EMBL" id="CP002069">
    <property type="protein sequence ID" value="ADI73449.1"/>
    <property type="molecule type" value="Genomic_DNA"/>
</dbReference>
<accession>D7E8A7</accession>
<organism evidence="4 5">
    <name type="scientific">Methanohalobium evestigatum (strain ATCC BAA-1072 / DSM 3721 / NBRC 107634 / OCM 161 / Z-7303)</name>
    <dbReference type="NCBI Taxonomy" id="644295"/>
    <lineage>
        <taxon>Archaea</taxon>
        <taxon>Methanobacteriati</taxon>
        <taxon>Methanobacteriota</taxon>
        <taxon>Stenosarchaea group</taxon>
        <taxon>Methanomicrobia</taxon>
        <taxon>Methanosarcinales</taxon>
        <taxon>Methanosarcinaceae</taxon>
        <taxon>Methanohalobium</taxon>
    </lineage>
</organism>
<feature type="domain" description="S-layer family duplication" evidence="3">
    <location>
        <begin position="314"/>
        <end position="565"/>
    </location>
</feature>
<dbReference type="STRING" id="644295.Metev_0537"/>
<feature type="domain" description="CARDB" evidence="2">
    <location>
        <begin position="757"/>
        <end position="828"/>
    </location>
</feature>
<dbReference type="Gene3D" id="2.60.98.40">
    <property type="match status" value="2"/>
</dbReference>
<feature type="domain" description="S-layer family duplication" evidence="3">
    <location>
        <begin position="38"/>
        <end position="291"/>
    </location>
</feature>
<sequence precursor="true">MKLHSKLILTVLFIFGLIATAGISTAADNSTGNRIWDANENVSRDYTWTAMSYSGFYYDLDTNESSETLTINLDSDSRNVNDGDLEYTTKPIETEFEYNEFGSYEVIGFMAERYFAGYTDNTTFTDEDVSLMSDGQLAKVLTDTDDRESFFAGSELELEEGYSIHIIEVDINGDSVFVELRKDGDQIDSGIVSGGDVYTYEKDLGSADDVPIIAVNFDNIFRGTETNAVFVEGIFQISEDYTEVDDGDNYGKMEVDSVTSNEITMSNDDSITLGQGDDINIMGRLNFIVADDSTLRFGPYVDISESGTYELRGTVTENENFEWTPLNFEGFYYDIDEGLKTESIEVTRDKRNIDDGDLLYTTEPAEVEFEFGDFGSYEVIGFMAEKYFAGYTEDNTTFSDEDVSLMSDGQLSKVLIDDDETKSTFSGSSLVLEEGYRLRIVEVDLEGDSVFVELHKDGEQIDSGVVSGGDVYTYEKDVGSADDVPIIAVNFEDIFRGSETNAVFVEGIFQISEDYTEVDDGDNYGKMEVDSVSSNEISMSNDDSITLGQDDTISIMGNINFKVADDSDTVRYYPFVEVTTGPGDMLTIDLPDTITQDSTVTITIESRGAAVQNAVVMVDDENIGTTTREGTIEYTPEDTGTFTVTAEKQGFVSASKEIEVIGQQENRMSVDISPDEIFAGDIITITVTEAIGNEPIENAEVTYDDESIGDTSADGTINYTTNDPGVHKVTASKDGYQDGEENIEILESGAQFSISDLNISPSEVEAGNPVSITVNATNIGNMGGDYTIELMVNGTMEDSEQINLDAGNSTTVEFTHTENEPGNYSVEVDGQTGTYTVTPSGVPGIGVFGLIAVLTIAYLFRKRQK</sequence>
<dbReference type="Gene3D" id="2.60.40.1120">
    <property type="entry name" value="Carboxypeptidase-like, regulatory domain"/>
    <property type="match status" value="2"/>
</dbReference>
<dbReference type="InterPro" id="IPR006457">
    <property type="entry name" value="S_layer-rel_Mac"/>
</dbReference>
<protein>
    <submittedName>
        <fullName evidence="4">S-layer-related duplication domain protein</fullName>
    </submittedName>
</protein>
<feature type="transmembrane region" description="Helical" evidence="1">
    <location>
        <begin position="841"/>
        <end position="860"/>
    </location>
</feature>